<accession>A0ACD5Y6P5</accession>
<proteinExistence type="predicted"/>
<evidence type="ECO:0000313" key="1">
    <source>
        <dbReference type="EnsemblPlants" id="AVESA.00010b.r2.5CG0897220.1.CDS"/>
    </source>
</evidence>
<dbReference type="Proteomes" id="UP001732700">
    <property type="component" value="Chromosome 5C"/>
</dbReference>
<evidence type="ECO:0000313" key="2">
    <source>
        <dbReference type="Proteomes" id="UP001732700"/>
    </source>
</evidence>
<reference evidence="1" key="1">
    <citation type="submission" date="2021-05" db="EMBL/GenBank/DDBJ databases">
        <authorList>
            <person name="Scholz U."/>
            <person name="Mascher M."/>
            <person name="Fiebig A."/>
        </authorList>
    </citation>
    <scope>NUCLEOTIDE SEQUENCE [LARGE SCALE GENOMIC DNA]</scope>
</reference>
<organism evidence="1 2">
    <name type="scientific">Avena sativa</name>
    <name type="common">Oat</name>
    <dbReference type="NCBI Taxonomy" id="4498"/>
    <lineage>
        <taxon>Eukaryota</taxon>
        <taxon>Viridiplantae</taxon>
        <taxon>Streptophyta</taxon>
        <taxon>Embryophyta</taxon>
        <taxon>Tracheophyta</taxon>
        <taxon>Spermatophyta</taxon>
        <taxon>Magnoliopsida</taxon>
        <taxon>Liliopsida</taxon>
        <taxon>Poales</taxon>
        <taxon>Poaceae</taxon>
        <taxon>BOP clade</taxon>
        <taxon>Pooideae</taxon>
        <taxon>Poodae</taxon>
        <taxon>Poeae</taxon>
        <taxon>Poeae Chloroplast Group 1 (Aveneae type)</taxon>
        <taxon>Aveninae</taxon>
        <taxon>Avena</taxon>
    </lineage>
</organism>
<dbReference type="EnsemblPlants" id="AVESA.00010b.r2.5CG0897220.1">
    <property type="protein sequence ID" value="AVESA.00010b.r2.5CG0897220.1.CDS"/>
    <property type="gene ID" value="AVESA.00010b.r2.5CG0897220"/>
</dbReference>
<keyword evidence="2" id="KW-1185">Reference proteome</keyword>
<reference evidence="1" key="2">
    <citation type="submission" date="2025-09" db="UniProtKB">
        <authorList>
            <consortium name="EnsemblPlants"/>
        </authorList>
    </citation>
    <scope>IDENTIFICATION</scope>
</reference>
<sequence>MDLILVEEKKWENSAGKEISHRPLAGWLLHPTTPITLLLHNLDRSKNKWKGMKLIVGSPGTWSGMALRVSQFVFAVASMCAMVTASGNSNYSAFFYMNFTMGLQLLWSLALACVDIFSIRNKKDLHNREIVSLIVFGDWIMSVFAFSGVCASASVMILFAKDMNFCRIYWRLPCGQFALSIVLASIVWSLDAASSLSGFWLLVSFF</sequence>
<name>A0ACD5Y6P5_AVESA</name>
<protein>
    <submittedName>
        <fullName evidence="1">Uncharacterized protein</fullName>
    </submittedName>
</protein>